<evidence type="ECO:0000256" key="4">
    <source>
        <dbReference type="ARBA" id="ARBA00023136"/>
    </source>
</evidence>
<dbReference type="AlphaFoldDB" id="A0AAD4NGE1"/>
<reference evidence="7" key="1">
    <citation type="submission" date="2022-01" db="EMBL/GenBank/DDBJ databases">
        <title>Genome Sequence Resource for Two Populations of Ditylenchus destructor, the Migratory Endoparasitic Phytonematode.</title>
        <authorList>
            <person name="Zhang H."/>
            <person name="Lin R."/>
            <person name="Xie B."/>
        </authorList>
    </citation>
    <scope>NUCLEOTIDE SEQUENCE</scope>
    <source>
        <strain evidence="7">BazhouSP</strain>
    </source>
</reference>
<name>A0AAD4NGE1_9BILA</name>
<dbReference type="InterPro" id="IPR013057">
    <property type="entry name" value="AA_transpt_TM"/>
</dbReference>
<feature type="transmembrane region" description="Helical" evidence="5">
    <location>
        <begin position="47"/>
        <end position="65"/>
    </location>
</feature>
<accession>A0AAD4NGE1</accession>
<keyword evidence="3 5" id="KW-1133">Transmembrane helix</keyword>
<evidence type="ECO:0000256" key="1">
    <source>
        <dbReference type="ARBA" id="ARBA00004370"/>
    </source>
</evidence>
<evidence type="ECO:0000256" key="2">
    <source>
        <dbReference type="ARBA" id="ARBA00022692"/>
    </source>
</evidence>
<feature type="domain" description="Amino acid transporter transmembrane" evidence="6">
    <location>
        <begin position="1"/>
        <end position="61"/>
    </location>
</feature>
<feature type="transmembrane region" description="Helical" evidence="5">
    <location>
        <begin position="7"/>
        <end position="27"/>
    </location>
</feature>
<comment type="subcellular location">
    <subcellularLocation>
        <location evidence="1">Membrane</location>
    </subcellularLocation>
</comment>
<keyword evidence="8" id="KW-1185">Reference proteome</keyword>
<protein>
    <submittedName>
        <fullName evidence="7">Transmembrane amino acid transporter protein domain-containing protein</fullName>
    </submittedName>
</protein>
<dbReference type="GO" id="GO:0016020">
    <property type="term" value="C:membrane"/>
    <property type="evidence" value="ECO:0007669"/>
    <property type="project" value="UniProtKB-SubCell"/>
</dbReference>
<evidence type="ECO:0000313" key="7">
    <source>
        <dbReference type="EMBL" id="KAI1725290.1"/>
    </source>
</evidence>
<dbReference type="Proteomes" id="UP001201812">
    <property type="component" value="Unassembled WGS sequence"/>
</dbReference>
<organism evidence="7 8">
    <name type="scientific">Ditylenchus destructor</name>
    <dbReference type="NCBI Taxonomy" id="166010"/>
    <lineage>
        <taxon>Eukaryota</taxon>
        <taxon>Metazoa</taxon>
        <taxon>Ecdysozoa</taxon>
        <taxon>Nematoda</taxon>
        <taxon>Chromadorea</taxon>
        <taxon>Rhabditida</taxon>
        <taxon>Tylenchina</taxon>
        <taxon>Tylenchomorpha</taxon>
        <taxon>Sphaerularioidea</taxon>
        <taxon>Anguinidae</taxon>
        <taxon>Anguininae</taxon>
        <taxon>Ditylenchus</taxon>
    </lineage>
</organism>
<evidence type="ECO:0000259" key="6">
    <source>
        <dbReference type="Pfam" id="PF01490"/>
    </source>
</evidence>
<keyword evidence="2 5" id="KW-0812">Transmembrane</keyword>
<gene>
    <name evidence="7" type="ORF">DdX_01944</name>
</gene>
<evidence type="ECO:0000256" key="5">
    <source>
        <dbReference type="SAM" id="Phobius"/>
    </source>
</evidence>
<evidence type="ECO:0000313" key="8">
    <source>
        <dbReference type="Proteomes" id="UP001201812"/>
    </source>
</evidence>
<evidence type="ECO:0000256" key="3">
    <source>
        <dbReference type="ARBA" id="ARBA00022989"/>
    </source>
</evidence>
<dbReference type="EMBL" id="JAKKPZ010000002">
    <property type="protein sequence ID" value="KAI1725290.1"/>
    <property type="molecule type" value="Genomic_DNA"/>
</dbReference>
<comment type="caution">
    <text evidence="7">The sequence shown here is derived from an EMBL/GenBank/DDBJ whole genome shotgun (WGS) entry which is preliminary data.</text>
</comment>
<dbReference type="Pfam" id="PF01490">
    <property type="entry name" value="Aa_trans"/>
    <property type="match status" value="1"/>
</dbReference>
<keyword evidence="4 5" id="KW-0472">Membrane</keyword>
<sequence>MALSVPYLIEFMGLIGNITGTVLSFIWPAYFHLRLKGSKLSIQEQRFNKFVIGMGFVICLISELIKRTSGRILFRNGAQKRDDSQSTIPINYQCPHLTFSEEWR</sequence>
<proteinExistence type="predicted"/>